<keyword evidence="6" id="KW-0804">Transcription</keyword>
<dbReference type="RefSeq" id="XP_014250625.1">
    <property type="nucleotide sequence ID" value="XM_014395139.2"/>
</dbReference>
<evidence type="ECO:0000313" key="11">
    <source>
        <dbReference type="EnsemblMetazoa" id="XP_014250625.1"/>
    </source>
</evidence>
<dbReference type="SMART" id="SM00225">
    <property type="entry name" value="BTB"/>
    <property type="match status" value="1"/>
</dbReference>
<dbReference type="GeneID" id="106667280"/>
<dbReference type="GO" id="GO:0005634">
    <property type="term" value="C:nucleus"/>
    <property type="evidence" value="ECO:0007669"/>
    <property type="project" value="UniProtKB-SubCell"/>
</dbReference>
<dbReference type="GO" id="GO:0045476">
    <property type="term" value="P:nurse cell apoptotic process"/>
    <property type="evidence" value="ECO:0007669"/>
    <property type="project" value="UniProtKB-ARBA"/>
</dbReference>
<dbReference type="CDD" id="cd18315">
    <property type="entry name" value="BTB_POZ_BAB-like"/>
    <property type="match status" value="1"/>
</dbReference>
<dbReference type="InterPro" id="IPR051095">
    <property type="entry name" value="Dros_DevTransReg"/>
</dbReference>
<dbReference type="Gene3D" id="3.30.710.10">
    <property type="entry name" value="Potassium Channel Kv1.1, Chain A"/>
    <property type="match status" value="1"/>
</dbReference>
<name>A0A8I6TEV0_CIMLE</name>
<dbReference type="AlphaFoldDB" id="A0A8I6TEV0"/>
<dbReference type="Pfam" id="PF00651">
    <property type="entry name" value="BTB"/>
    <property type="match status" value="1"/>
</dbReference>
<keyword evidence="12" id="KW-1185">Reference proteome</keyword>
<dbReference type="GO" id="GO:0007526">
    <property type="term" value="P:larval somatic muscle development"/>
    <property type="evidence" value="ECO:0007669"/>
    <property type="project" value="UniProtKB-ARBA"/>
</dbReference>
<proteinExistence type="predicted"/>
<dbReference type="Proteomes" id="UP000494040">
    <property type="component" value="Unassembled WGS sequence"/>
</dbReference>
<evidence type="ECO:0000256" key="2">
    <source>
        <dbReference type="ARBA" id="ARBA00022473"/>
    </source>
</evidence>
<protein>
    <recommendedName>
        <fullName evidence="10">BTB domain-containing protein</fullName>
    </recommendedName>
</protein>
<evidence type="ECO:0000256" key="6">
    <source>
        <dbReference type="ARBA" id="ARBA00023163"/>
    </source>
</evidence>
<keyword evidence="7" id="KW-0539">Nucleus</keyword>
<feature type="compositionally biased region" description="Basic and acidic residues" evidence="9">
    <location>
        <begin position="132"/>
        <end position="160"/>
    </location>
</feature>
<comment type="function">
    <text evidence="8">Putative transcription factor required for axon growth and guidance in the central and peripheral nervous systems. Repels CNS axons away from the midline by promoting the expression of the midline repellent sli and its receptor robo.</text>
</comment>
<evidence type="ECO:0000256" key="1">
    <source>
        <dbReference type="ARBA" id="ARBA00004123"/>
    </source>
</evidence>
<dbReference type="GO" id="GO:0045467">
    <property type="term" value="P:R7 cell development"/>
    <property type="evidence" value="ECO:0007669"/>
    <property type="project" value="UniProtKB-ARBA"/>
</dbReference>
<feature type="region of interest" description="Disordered" evidence="9">
    <location>
        <begin position="120"/>
        <end position="160"/>
    </location>
</feature>
<dbReference type="EnsemblMetazoa" id="XM_014395139.2">
    <property type="protein sequence ID" value="XP_014250625.1"/>
    <property type="gene ID" value="LOC106667280"/>
</dbReference>
<dbReference type="GO" id="GO:0007464">
    <property type="term" value="P:R3/R4 cell fate commitment"/>
    <property type="evidence" value="ECO:0007669"/>
    <property type="project" value="UniProtKB-ARBA"/>
</dbReference>
<reference evidence="11" key="1">
    <citation type="submission" date="2022-01" db="UniProtKB">
        <authorList>
            <consortium name="EnsemblMetazoa"/>
        </authorList>
    </citation>
    <scope>IDENTIFICATION</scope>
</reference>
<keyword evidence="5" id="KW-0805">Transcription regulation</keyword>
<dbReference type="PROSITE" id="PS50097">
    <property type="entry name" value="BTB"/>
    <property type="match status" value="1"/>
</dbReference>
<dbReference type="PANTHER" id="PTHR23110:SF111">
    <property type="entry name" value="LONGITUDINALS LACKING PROTEIN, ISOFORMS F_I_K_T"/>
    <property type="match status" value="1"/>
</dbReference>
<keyword evidence="2" id="KW-0217">Developmental protein</keyword>
<dbReference type="SUPFAM" id="SSF54695">
    <property type="entry name" value="POZ domain"/>
    <property type="match status" value="1"/>
</dbReference>
<dbReference type="GO" id="GO:0008406">
    <property type="term" value="P:gonad development"/>
    <property type="evidence" value="ECO:0007669"/>
    <property type="project" value="UniProtKB-ARBA"/>
</dbReference>
<dbReference type="InterPro" id="IPR000210">
    <property type="entry name" value="BTB/POZ_dom"/>
</dbReference>
<dbReference type="InterPro" id="IPR011333">
    <property type="entry name" value="SKP1/BTB/POZ_sf"/>
</dbReference>
<dbReference type="OrthoDB" id="6077919at2759"/>
<sequence length="343" mass="39273">MDEDDYHLKWAKHHDAFVSLFDQYFDKEILVDCTLAAEDKFVKVHRIVVMACSPYLQDVLSQYSLDFHPVVYTDLKFSVLQSIVRFCYQGEVTIAHNELEDFIHGANLLQIKGIVAKKDSCSQGKDSYGSAGEDHSAEMADSDFEKTESNHHTDLLRDDGDGQDEWKKLERFSKSVFDGRTLTKSVVERKSSIAACCKRISDEAEFRTARERARSLAGNVQESVELQTFAKHSYTRTTIPIRPVERKSSFAVFKRAEDETKFQKPAERVLSRVGSSETSSTKEHRCDCGKSYRLKETLESHKKHECGRGPAILCPYCEYTAKKMVRVKSHIYYEHGVFFVSET</sequence>
<evidence type="ECO:0000256" key="5">
    <source>
        <dbReference type="ARBA" id="ARBA00023015"/>
    </source>
</evidence>
<dbReference type="PANTHER" id="PTHR23110">
    <property type="entry name" value="BTB DOMAIN TRANSCRIPTION FACTOR"/>
    <property type="match status" value="1"/>
</dbReference>
<evidence type="ECO:0000256" key="4">
    <source>
        <dbReference type="ARBA" id="ARBA00022902"/>
    </source>
</evidence>
<keyword evidence="4" id="KW-0524">Neurogenesis</keyword>
<dbReference type="GO" id="GO:0035167">
    <property type="term" value="P:larval lymph gland hemopoiesis"/>
    <property type="evidence" value="ECO:0007669"/>
    <property type="project" value="UniProtKB-ARBA"/>
</dbReference>
<feature type="domain" description="BTB" evidence="10">
    <location>
        <begin position="31"/>
        <end position="96"/>
    </location>
</feature>
<accession>A0A8I6TEV0</accession>
<evidence type="ECO:0000256" key="9">
    <source>
        <dbReference type="SAM" id="MobiDB-lite"/>
    </source>
</evidence>
<evidence type="ECO:0000259" key="10">
    <source>
        <dbReference type="PROSITE" id="PS50097"/>
    </source>
</evidence>
<dbReference type="GO" id="GO:0016199">
    <property type="term" value="P:axon midline choice point recognition"/>
    <property type="evidence" value="ECO:0007669"/>
    <property type="project" value="UniProtKB-ARBA"/>
</dbReference>
<evidence type="ECO:0000256" key="7">
    <source>
        <dbReference type="ARBA" id="ARBA00023242"/>
    </source>
</evidence>
<organism evidence="11 12">
    <name type="scientific">Cimex lectularius</name>
    <name type="common">Bed bug</name>
    <name type="synonym">Acanthia lectularia</name>
    <dbReference type="NCBI Taxonomy" id="79782"/>
    <lineage>
        <taxon>Eukaryota</taxon>
        <taxon>Metazoa</taxon>
        <taxon>Ecdysozoa</taxon>
        <taxon>Arthropoda</taxon>
        <taxon>Hexapoda</taxon>
        <taxon>Insecta</taxon>
        <taxon>Pterygota</taxon>
        <taxon>Neoptera</taxon>
        <taxon>Paraneoptera</taxon>
        <taxon>Hemiptera</taxon>
        <taxon>Heteroptera</taxon>
        <taxon>Panheteroptera</taxon>
        <taxon>Cimicomorpha</taxon>
        <taxon>Cimicidae</taxon>
        <taxon>Cimex</taxon>
    </lineage>
</organism>
<evidence type="ECO:0000256" key="3">
    <source>
        <dbReference type="ARBA" id="ARBA00022782"/>
    </source>
</evidence>
<keyword evidence="3" id="KW-0221">Differentiation</keyword>
<dbReference type="GO" id="GO:0048813">
    <property type="term" value="P:dendrite morphogenesis"/>
    <property type="evidence" value="ECO:0007669"/>
    <property type="project" value="UniProtKB-ARBA"/>
</dbReference>
<evidence type="ECO:0000256" key="8">
    <source>
        <dbReference type="ARBA" id="ARBA00037382"/>
    </source>
</evidence>
<dbReference type="GO" id="GO:0006357">
    <property type="term" value="P:regulation of transcription by RNA polymerase II"/>
    <property type="evidence" value="ECO:0007669"/>
    <property type="project" value="TreeGrafter"/>
</dbReference>
<evidence type="ECO:0000313" key="12">
    <source>
        <dbReference type="Proteomes" id="UP000494040"/>
    </source>
</evidence>
<comment type="subcellular location">
    <subcellularLocation>
        <location evidence="1">Nucleus</location>
    </subcellularLocation>
</comment>